<name>A0A926E680_9FIRM</name>
<evidence type="ECO:0000313" key="1">
    <source>
        <dbReference type="EMBL" id="MBC8560328.1"/>
    </source>
</evidence>
<dbReference type="Pfam" id="PF14286">
    <property type="entry name" value="DHHW"/>
    <property type="match status" value="1"/>
</dbReference>
<dbReference type="EMBL" id="JACRSV010000003">
    <property type="protein sequence ID" value="MBC8560328.1"/>
    <property type="molecule type" value="Genomic_DNA"/>
</dbReference>
<proteinExistence type="predicted"/>
<sequence length="376" mass="43676">MKYQKITIVLFFFLLALIPLLIFLLPKQEFSQEENRYLADFPELSLEAITNKSFMDEVDVYAADHFPLRTSWIGMKTHLEHLSGLKEINGIFVLKDRLIEKVDQIDSENIRKSVKEMNTFAKRFEGSTSLMLIPTAAEIYRDMLPNGAPGVVQKEQIDRIYGQTKQIATIDAYSSLMSNAQKLTFYRSDHHWTSFGAYLGYSAASKQLGYTPIPAERFNVEHASHQFRGSLYNKIIYDRIEPDSVDLYTYGNGSHVRKVDIFDGKEWTEADDIYFREYLEQKDQYSVFLGKNQPIVTIHTDAENDSKLLIFKDSYSHSLVPFLALHYSKITLVDLRYLTKSFENWIDLGDYQQVLFCYNFKDFAIDNDVQKVNIPK</sequence>
<dbReference type="Proteomes" id="UP000610760">
    <property type="component" value="Unassembled WGS sequence"/>
</dbReference>
<evidence type="ECO:0000313" key="2">
    <source>
        <dbReference type="Proteomes" id="UP000610760"/>
    </source>
</evidence>
<dbReference type="RefSeq" id="WP_249295335.1">
    <property type="nucleotide sequence ID" value="NZ_JACRSV010000003.1"/>
</dbReference>
<organism evidence="1 2">
    <name type="scientific">Fumia xinanensis</name>
    <dbReference type="NCBI Taxonomy" id="2763659"/>
    <lineage>
        <taxon>Bacteria</taxon>
        <taxon>Bacillati</taxon>
        <taxon>Bacillota</taxon>
        <taxon>Clostridia</taxon>
        <taxon>Eubacteriales</taxon>
        <taxon>Oscillospiraceae</taxon>
        <taxon>Fumia</taxon>
    </lineage>
</organism>
<dbReference type="InterPro" id="IPR025945">
    <property type="entry name" value="DHHW"/>
</dbReference>
<gene>
    <name evidence="1" type="ORF">H8710_09665</name>
</gene>
<keyword evidence="2" id="KW-1185">Reference proteome</keyword>
<protein>
    <recommendedName>
        <fullName evidence="3">AlgX/AlgJ SGNH hydrolase-like domain-containing protein</fullName>
    </recommendedName>
</protein>
<evidence type="ECO:0008006" key="3">
    <source>
        <dbReference type="Google" id="ProtNLM"/>
    </source>
</evidence>
<dbReference type="AlphaFoldDB" id="A0A926E680"/>
<reference evidence="1" key="1">
    <citation type="submission" date="2020-08" db="EMBL/GenBank/DDBJ databases">
        <title>Genome public.</title>
        <authorList>
            <person name="Liu C."/>
            <person name="Sun Q."/>
        </authorList>
    </citation>
    <scope>NUCLEOTIDE SEQUENCE</scope>
    <source>
        <strain evidence="1">NSJ-33</strain>
    </source>
</reference>
<comment type="caution">
    <text evidence="1">The sequence shown here is derived from an EMBL/GenBank/DDBJ whole genome shotgun (WGS) entry which is preliminary data.</text>
</comment>
<accession>A0A926E680</accession>